<dbReference type="GO" id="GO:0009378">
    <property type="term" value="F:four-way junction helicase activity"/>
    <property type="evidence" value="ECO:0007669"/>
    <property type="project" value="TreeGrafter"/>
</dbReference>
<dbReference type="InterPro" id="IPR027417">
    <property type="entry name" value="P-loop_NTPase"/>
</dbReference>
<organism evidence="9 10">
    <name type="scientific">Thalassiosira oceanica</name>
    <name type="common">Marine diatom</name>
    <dbReference type="NCBI Taxonomy" id="159749"/>
    <lineage>
        <taxon>Eukaryota</taxon>
        <taxon>Sar</taxon>
        <taxon>Stramenopiles</taxon>
        <taxon>Ochrophyta</taxon>
        <taxon>Bacillariophyta</taxon>
        <taxon>Coscinodiscophyceae</taxon>
        <taxon>Thalassiosirophycidae</taxon>
        <taxon>Thalassiosirales</taxon>
        <taxon>Thalassiosiraceae</taxon>
        <taxon>Thalassiosira</taxon>
    </lineage>
</organism>
<dbReference type="GO" id="GO:0000724">
    <property type="term" value="P:double-strand break repair via homologous recombination"/>
    <property type="evidence" value="ECO:0007669"/>
    <property type="project" value="TreeGrafter"/>
</dbReference>
<evidence type="ECO:0000259" key="8">
    <source>
        <dbReference type="PROSITE" id="PS51192"/>
    </source>
</evidence>
<dbReference type="GO" id="GO:0016787">
    <property type="term" value="F:hydrolase activity"/>
    <property type="evidence" value="ECO:0007669"/>
    <property type="project" value="UniProtKB-KW"/>
</dbReference>
<dbReference type="PROSITE" id="PS51192">
    <property type="entry name" value="HELICASE_ATP_BIND_1"/>
    <property type="match status" value="1"/>
</dbReference>
<dbReference type="PANTHER" id="PTHR13710">
    <property type="entry name" value="DNA HELICASE RECQ FAMILY MEMBER"/>
    <property type="match status" value="1"/>
</dbReference>
<keyword evidence="4" id="KW-0238">DNA-binding</keyword>
<dbReference type="InterPro" id="IPR004589">
    <property type="entry name" value="DNA_helicase_ATP-dep_RecQ"/>
</dbReference>
<dbReference type="Proteomes" id="UP000266841">
    <property type="component" value="Unassembled WGS sequence"/>
</dbReference>
<dbReference type="NCBIfam" id="TIGR00614">
    <property type="entry name" value="recQ_fam"/>
    <property type="match status" value="1"/>
</dbReference>
<dbReference type="GO" id="GO:0005737">
    <property type="term" value="C:cytoplasm"/>
    <property type="evidence" value="ECO:0007669"/>
    <property type="project" value="TreeGrafter"/>
</dbReference>
<dbReference type="AlphaFoldDB" id="K0QY85"/>
<dbReference type="SUPFAM" id="SSF52540">
    <property type="entry name" value="P-loop containing nucleoside triphosphate hydrolases"/>
    <property type="match status" value="2"/>
</dbReference>
<feature type="compositionally biased region" description="Low complexity" evidence="7">
    <location>
        <begin position="478"/>
        <end position="492"/>
    </location>
</feature>
<reference evidence="9 10" key="1">
    <citation type="journal article" date="2012" name="Genome Biol.">
        <title>Genome and low-iron response of an oceanic diatom adapted to chronic iron limitation.</title>
        <authorList>
            <person name="Lommer M."/>
            <person name="Specht M."/>
            <person name="Roy A.S."/>
            <person name="Kraemer L."/>
            <person name="Andreson R."/>
            <person name="Gutowska M.A."/>
            <person name="Wolf J."/>
            <person name="Bergner S.V."/>
            <person name="Schilhabel M.B."/>
            <person name="Klostermeier U.C."/>
            <person name="Beiko R.G."/>
            <person name="Rosenstiel P."/>
            <person name="Hippler M."/>
            <person name="Laroche J."/>
        </authorList>
    </citation>
    <scope>NUCLEOTIDE SEQUENCE [LARGE SCALE GENOMIC DNA]</scope>
    <source>
        <strain evidence="9 10">CCMP1005</strain>
    </source>
</reference>
<protein>
    <recommendedName>
        <fullName evidence="8">Helicase ATP-binding domain-containing protein</fullName>
    </recommendedName>
</protein>
<dbReference type="Pfam" id="PF00270">
    <property type="entry name" value="DEAD"/>
    <property type="match status" value="1"/>
</dbReference>
<comment type="caution">
    <text evidence="9">The sequence shown here is derived from an EMBL/GenBank/DDBJ whole genome shotgun (WGS) entry which is preliminary data.</text>
</comment>
<dbReference type="Gene3D" id="3.40.50.300">
    <property type="entry name" value="P-loop containing nucleotide triphosphate hydrolases"/>
    <property type="match status" value="2"/>
</dbReference>
<dbReference type="GO" id="GO:0005634">
    <property type="term" value="C:nucleus"/>
    <property type="evidence" value="ECO:0007669"/>
    <property type="project" value="TreeGrafter"/>
</dbReference>
<dbReference type="eggNOG" id="KOG0351">
    <property type="taxonomic scope" value="Eukaryota"/>
</dbReference>
<evidence type="ECO:0000313" key="9">
    <source>
        <dbReference type="EMBL" id="EJK43858.1"/>
    </source>
</evidence>
<dbReference type="GO" id="GO:0043138">
    <property type="term" value="F:3'-5' DNA helicase activity"/>
    <property type="evidence" value="ECO:0007669"/>
    <property type="project" value="TreeGrafter"/>
</dbReference>
<evidence type="ECO:0000256" key="5">
    <source>
        <dbReference type="ARBA" id="ARBA00023235"/>
    </source>
</evidence>
<dbReference type="GO" id="GO:0003677">
    <property type="term" value="F:DNA binding"/>
    <property type="evidence" value="ECO:0007669"/>
    <property type="project" value="UniProtKB-KW"/>
</dbReference>
<dbReference type="InterPro" id="IPR014001">
    <property type="entry name" value="Helicase_ATP-bd"/>
</dbReference>
<sequence length="525" mass="58301">ASRFYIGDDGQNRARTTLVLVVDPIPLQILLGTISWDPIEKIWPLGLAVGPENRPRELVRPGFTLVLSSGVVLLAIRDTEGADVDVDDDKDIRDALRRIDAKETRPARYEIITRARLGTNRQPILTTHAPQLELSLTFKKNFFRPGQSAVVDACMAGRDVMAVMPTGHGKSLCYQIAAYCLPGLTVVIEPLLSLINDQVLSMNSLGVAAATINSTQSRDIDQEPIFDALRKLQPHGGLKLLYITPEMMLRSTELRQILQNLRDVGLFARIVVDECHCISQWGHDFRSDYKRLSLLRTFYNQVPIAALTATATPSVMQECIDILRLKTPYILRLSSNRRNIIYSVRRKNGTSLHDLAGLINQKFPGKCGLFYLRTIEECKATAEKLQHLLPWTTVSPYHAKLKSTKRAALMRVRNKRDSHEFSSRASRTLNSELVTVTVIYSMRPTNITMICPHVDKPRRSFAMSPLVPARRGAALASAAASRLSRPPVRPSRYGGPPRLDGAASFGRPGSLRAGGVVRRLASSAV</sequence>
<comment type="similarity">
    <text evidence="1">Belongs to the helicase family. RecQ subfamily.</text>
</comment>
<dbReference type="CDD" id="cd17920">
    <property type="entry name" value="DEXHc_RecQ"/>
    <property type="match status" value="1"/>
</dbReference>
<name>K0QY85_THAOC</name>
<dbReference type="EMBL" id="AGNL01050533">
    <property type="protein sequence ID" value="EJK43858.1"/>
    <property type="molecule type" value="Genomic_DNA"/>
</dbReference>
<evidence type="ECO:0000256" key="6">
    <source>
        <dbReference type="ARBA" id="ARBA00023242"/>
    </source>
</evidence>
<dbReference type="InterPro" id="IPR011545">
    <property type="entry name" value="DEAD/DEAH_box_helicase_dom"/>
</dbReference>
<dbReference type="GO" id="GO:0005524">
    <property type="term" value="F:ATP binding"/>
    <property type="evidence" value="ECO:0007669"/>
    <property type="project" value="InterPro"/>
</dbReference>
<keyword evidence="3" id="KW-0547">Nucleotide-binding</keyword>
<dbReference type="PANTHER" id="PTHR13710:SF153">
    <property type="entry name" value="RECQ-LIKE DNA HELICASE BLM"/>
    <property type="match status" value="1"/>
</dbReference>
<keyword evidence="6" id="KW-0539">Nucleus</keyword>
<evidence type="ECO:0000256" key="7">
    <source>
        <dbReference type="SAM" id="MobiDB-lite"/>
    </source>
</evidence>
<evidence type="ECO:0000256" key="1">
    <source>
        <dbReference type="ARBA" id="ARBA00005446"/>
    </source>
</evidence>
<accession>K0QY85</accession>
<proteinExistence type="inferred from homology"/>
<keyword evidence="10" id="KW-1185">Reference proteome</keyword>
<feature type="non-terminal residue" evidence="9">
    <location>
        <position position="1"/>
    </location>
</feature>
<feature type="domain" description="Helicase ATP-binding" evidence="8">
    <location>
        <begin position="151"/>
        <end position="329"/>
    </location>
</feature>
<keyword evidence="3" id="KW-0347">Helicase</keyword>
<dbReference type="SMART" id="SM00487">
    <property type="entry name" value="DEXDc"/>
    <property type="match status" value="1"/>
</dbReference>
<evidence type="ECO:0000313" key="10">
    <source>
        <dbReference type="Proteomes" id="UP000266841"/>
    </source>
</evidence>
<dbReference type="GO" id="GO:0005694">
    <property type="term" value="C:chromosome"/>
    <property type="evidence" value="ECO:0007669"/>
    <property type="project" value="TreeGrafter"/>
</dbReference>
<evidence type="ECO:0000256" key="2">
    <source>
        <dbReference type="ARBA" id="ARBA00022801"/>
    </source>
</evidence>
<gene>
    <name evidence="9" type="ORF">THAOC_37656</name>
</gene>
<keyword evidence="3" id="KW-0067">ATP-binding</keyword>
<dbReference type="FunFam" id="3.40.50.300:FF:001389">
    <property type="entry name" value="ATP-dependent DNA helicase RecQ"/>
    <property type="match status" value="1"/>
</dbReference>
<keyword evidence="2" id="KW-0378">Hydrolase</keyword>
<evidence type="ECO:0000256" key="3">
    <source>
        <dbReference type="ARBA" id="ARBA00022806"/>
    </source>
</evidence>
<dbReference type="OrthoDB" id="10261556at2759"/>
<keyword evidence="5" id="KW-0413">Isomerase</keyword>
<feature type="region of interest" description="Disordered" evidence="7">
    <location>
        <begin position="478"/>
        <end position="506"/>
    </location>
</feature>
<evidence type="ECO:0000256" key="4">
    <source>
        <dbReference type="ARBA" id="ARBA00023125"/>
    </source>
</evidence>